<organism evidence="2 3">
    <name type="scientific">Haloferula helveola</name>
    <dbReference type="NCBI Taxonomy" id="490095"/>
    <lineage>
        <taxon>Bacteria</taxon>
        <taxon>Pseudomonadati</taxon>
        <taxon>Verrucomicrobiota</taxon>
        <taxon>Verrucomicrobiia</taxon>
        <taxon>Verrucomicrobiales</taxon>
        <taxon>Verrucomicrobiaceae</taxon>
        <taxon>Haloferula</taxon>
    </lineage>
</organism>
<evidence type="ECO:0000313" key="3">
    <source>
        <dbReference type="Proteomes" id="UP001374893"/>
    </source>
</evidence>
<sequence length="315" mass="34278">MPATYSPATPIRWIDAPQDLSYASQPMARRILSVLALLAAFAVQASAQVSVDLRFQKTSFLAGEPIPVTVSLTNLSGADLTFAGSVRKPWIDFIVNSTRGVPLSPLGKPAFGAVKIPAGKTVAKSVDLTELYAFSEIGNFSVYSIVRLPNQTTGGYQSKRHLFTITTAKPYWSQVVGVPGKTGRSNEFRLVQFTAGRKNQLYAQVADAKTGRILRTHHLGEVLMLKKPTVAVDSSLNMHILYLITPTFWGHARISPDGSFIGRDLYKPGATDPGLARLEDGTIKAVGGVPYDPKAEAEAREKNRKASDRPDFIYE</sequence>
<reference evidence="2 3" key="1">
    <citation type="submission" date="2021-06" db="EMBL/GenBank/DDBJ databases">
        <title>Complete genome of Haloferula helveola possessing various polysaccharide degrading enzymes.</title>
        <authorList>
            <person name="Takami H."/>
            <person name="Huang C."/>
            <person name="Hamasaki K."/>
        </authorList>
    </citation>
    <scope>NUCLEOTIDE SEQUENCE [LARGE SCALE GENOMIC DNA]</scope>
    <source>
        <strain evidence="2 3">CN-1</strain>
    </source>
</reference>
<feature type="compositionally biased region" description="Basic and acidic residues" evidence="1">
    <location>
        <begin position="293"/>
        <end position="315"/>
    </location>
</feature>
<evidence type="ECO:0000313" key="2">
    <source>
        <dbReference type="EMBL" id="BCX48229.1"/>
    </source>
</evidence>
<dbReference type="EMBL" id="AP024702">
    <property type="protein sequence ID" value="BCX48229.1"/>
    <property type="molecule type" value="Genomic_DNA"/>
</dbReference>
<gene>
    <name evidence="2" type="ORF">HAHE_21370</name>
</gene>
<protein>
    <submittedName>
        <fullName evidence="2">Uncharacterized protein</fullName>
    </submittedName>
</protein>
<name>A0ABM7RDP9_9BACT</name>
<evidence type="ECO:0000256" key="1">
    <source>
        <dbReference type="SAM" id="MobiDB-lite"/>
    </source>
</evidence>
<keyword evidence="3" id="KW-1185">Reference proteome</keyword>
<feature type="region of interest" description="Disordered" evidence="1">
    <location>
        <begin position="292"/>
        <end position="315"/>
    </location>
</feature>
<dbReference type="Proteomes" id="UP001374893">
    <property type="component" value="Chromosome"/>
</dbReference>
<accession>A0ABM7RDP9</accession>
<proteinExistence type="predicted"/>